<accession>A0AC35G3K6</accession>
<organism evidence="1 2">
    <name type="scientific">Panagrolaimus sp. PS1159</name>
    <dbReference type="NCBI Taxonomy" id="55785"/>
    <lineage>
        <taxon>Eukaryota</taxon>
        <taxon>Metazoa</taxon>
        <taxon>Ecdysozoa</taxon>
        <taxon>Nematoda</taxon>
        <taxon>Chromadorea</taxon>
        <taxon>Rhabditida</taxon>
        <taxon>Tylenchina</taxon>
        <taxon>Panagrolaimomorpha</taxon>
        <taxon>Panagrolaimoidea</taxon>
        <taxon>Panagrolaimidae</taxon>
        <taxon>Panagrolaimus</taxon>
    </lineage>
</organism>
<reference evidence="2" key="1">
    <citation type="submission" date="2022-11" db="UniProtKB">
        <authorList>
            <consortium name="WormBaseParasite"/>
        </authorList>
    </citation>
    <scope>IDENTIFICATION</scope>
</reference>
<proteinExistence type="predicted"/>
<name>A0AC35G3K6_9BILA</name>
<dbReference type="Proteomes" id="UP000887580">
    <property type="component" value="Unplaced"/>
</dbReference>
<dbReference type="WBParaSite" id="PS1159_v2.g23505.t1">
    <property type="protein sequence ID" value="PS1159_v2.g23505.t1"/>
    <property type="gene ID" value="PS1159_v2.g23505"/>
</dbReference>
<sequence length="183" mass="21119">MKILTEHEVHLCDTNGDVIEEWSVKQCISFYIEYDGKEYVMGGGRWYKRDYHKELKEYHKQRLTSIFFGAKQKLGNTSTFDFGKNALILVHIKMDESSDIFDVEPNVFKLEPTSDGLFIKKQASIDLNGNDIGFKNSVLMGKKSANVIISHDDASKKRDFQNILKPSKVFEIKEHYSILSLML</sequence>
<evidence type="ECO:0000313" key="1">
    <source>
        <dbReference type="Proteomes" id="UP000887580"/>
    </source>
</evidence>
<evidence type="ECO:0000313" key="2">
    <source>
        <dbReference type="WBParaSite" id="PS1159_v2.g23505.t1"/>
    </source>
</evidence>
<protein>
    <submittedName>
        <fullName evidence="2">Uncharacterized protein</fullName>
    </submittedName>
</protein>